<dbReference type="GO" id="GO:0015421">
    <property type="term" value="F:ABC-type oligopeptide transporter activity"/>
    <property type="evidence" value="ECO:0007669"/>
    <property type="project" value="TreeGrafter"/>
</dbReference>
<dbReference type="SUPFAM" id="SSF52540">
    <property type="entry name" value="P-loop containing nucleoside triphosphate hydrolases"/>
    <property type="match status" value="1"/>
</dbReference>
<keyword evidence="2" id="KW-0813">Transport</keyword>
<feature type="transmembrane region" description="Helical" evidence="9">
    <location>
        <begin position="21"/>
        <end position="40"/>
    </location>
</feature>
<dbReference type="InterPro" id="IPR003593">
    <property type="entry name" value="AAA+_ATPase"/>
</dbReference>
<dbReference type="Pfam" id="PF00005">
    <property type="entry name" value="ABC_tran"/>
    <property type="match status" value="1"/>
</dbReference>
<dbReference type="GO" id="GO:0005886">
    <property type="term" value="C:plasma membrane"/>
    <property type="evidence" value="ECO:0007669"/>
    <property type="project" value="UniProtKB-SubCell"/>
</dbReference>
<dbReference type="GO" id="GO:0016887">
    <property type="term" value="F:ATP hydrolysis activity"/>
    <property type="evidence" value="ECO:0007669"/>
    <property type="project" value="InterPro"/>
</dbReference>
<dbReference type="KEGG" id="jda:BW727_100197"/>
<organism evidence="12 13">
    <name type="scientific">Jeotgalibaca dankookensis</name>
    <dbReference type="NCBI Taxonomy" id="708126"/>
    <lineage>
        <taxon>Bacteria</taxon>
        <taxon>Bacillati</taxon>
        <taxon>Bacillota</taxon>
        <taxon>Bacilli</taxon>
        <taxon>Lactobacillales</taxon>
        <taxon>Carnobacteriaceae</taxon>
        <taxon>Jeotgalibaca</taxon>
    </lineage>
</organism>
<feature type="domain" description="ABC transporter" evidence="10">
    <location>
        <begin position="339"/>
        <end position="572"/>
    </location>
</feature>
<keyword evidence="6 12" id="KW-0067">ATP-binding</keyword>
<dbReference type="InterPro" id="IPR003439">
    <property type="entry name" value="ABC_transporter-like_ATP-bd"/>
</dbReference>
<dbReference type="STRING" id="708126.BW727_100197"/>
<dbReference type="InterPro" id="IPR027417">
    <property type="entry name" value="P-loop_NTPase"/>
</dbReference>
<feature type="transmembrane region" description="Helical" evidence="9">
    <location>
        <begin position="244"/>
        <end position="268"/>
    </location>
</feature>
<dbReference type="FunFam" id="1.20.1560.10:FF:000011">
    <property type="entry name" value="Multidrug ABC transporter ATP-binding protein"/>
    <property type="match status" value="1"/>
</dbReference>
<evidence type="ECO:0000256" key="5">
    <source>
        <dbReference type="ARBA" id="ARBA00022741"/>
    </source>
</evidence>
<dbReference type="Gene3D" id="3.40.50.300">
    <property type="entry name" value="P-loop containing nucleotide triphosphate hydrolases"/>
    <property type="match status" value="1"/>
</dbReference>
<feature type="transmembrane region" description="Helical" evidence="9">
    <location>
        <begin position="161"/>
        <end position="180"/>
    </location>
</feature>
<dbReference type="OrthoDB" id="9770415at2"/>
<keyword evidence="12" id="KW-0378">Hydrolase</keyword>
<evidence type="ECO:0000256" key="7">
    <source>
        <dbReference type="ARBA" id="ARBA00022989"/>
    </source>
</evidence>
<name>A0A1S6IM52_9LACT</name>
<dbReference type="GO" id="GO:0005524">
    <property type="term" value="F:ATP binding"/>
    <property type="evidence" value="ECO:0007669"/>
    <property type="project" value="UniProtKB-KW"/>
</dbReference>
<dbReference type="EC" id="3.6.3.-" evidence="12"/>
<keyword evidence="8 9" id="KW-0472">Membrane</keyword>
<evidence type="ECO:0000313" key="13">
    <source>
        <dbReference type="Proteomes" id="UP000188993"/>
    </source>
</evidence>
<evidence type="ECO:0000256" key="2">
    <source>
        <dbReference type="ARBA" id="ARBA00022448"/>
    </source>
</evidence>
<feature type="transmembrane region" description="Helical" evidence="9">
    <location>
        <begin position="274"/>
        <end position="295"/>
    </location>
</feature>
<evidence type="ECO:0000259" key="11">
    <source>
        <dbReference type="PROSITE" id="PS50929"/>
    </source>
</evidence>
<evidence type="ECO:0000256" key="9">
    <source>
        <dbReference type="SAM" id="Phobius"/>
    </source>
</evidence>
<dbReference type="InterPro" id="IPR039421">
    <property type="entry name" value="Type_1_exporter"/>
</dbReference>
<dbReference type="Pfam" id="PF00664">
    <property type="entry name" value="ABC_membrane"/>
    <property type="match status" value="1"/>
</dbReference>
<dbReference type="InterPro" id="IPR011527">
    <property type="entry name" value="ABC1_TM_dom"/>
</dbReference>
<keyword evidence="3" id="KW-1003">Cell membrane</keyword>
<dbReference type="Gene3D" id="1.20.1560.10">
    <property type="entry name" value="ABC transporter type 1, transmembrane domain"/>
    <property type="match status" value="1"/>
</dbReference>
<accession>A0A1S6IM52</accession>
<evidence type="ECO:0000313" key="12">
    <source>
        <dbReference type="EMBL" id="AQS52606.1"/>
    </source>
</evidence>
<comment type="subcellular location">
    <subcellularLocation>
        <location evidence="1">Cell membrane</location>
        <topology evidence="1">Multi-pass membrane protein</topology>
    </subcellularLocation>
</comment>
<evidence type="ECO:0000256" key="1">
    <source>
        <dbReference type="ARBA" id="ARBA00004651"/>
    </source>
</evidence>
<feature type="transmembrane region" description="Helical" evidence="9">
    <location>
        <begin position="130"/>
        <end position="155"/>
    </location>
</feature>
<keyword evidence="5" id="KW-0547">Nucleotide-binding</keyword>
<dbReference type="FunFam" id="3.40.50.300:FF:000221">
    <property type="entry name" value="Multidrug ABC transporter ATP-binding protein"/>
    <property type="match status" value="1"/>
</dbReference>
<dbReference type="InterPro" id="IPR017871">
    <property type="entry name" value="ABC_transporter-like_CS"/>
</dbReference>
<keyword evidence="13" id="KW-1185">Reference proteome</keyword>
<evidence type="ECO:0000256" key="8">
    <source>
        <dbReference type="ARBA" id="ARBA00023136"/>
    </source>
</evidence>
<evidence type="ECO:0000256" key="6">
    <source>
        <dbReference type="ARBA" id="ARBA00022840"/>
    </source>
</evidence>
<gene>
    <name evidence="12" type="primary">yheI_1</name>
    <name evidence="12" type="ORF">BW727_100197</name>
</gene>
<dbReference type="InterPro" id="IPR036640">
    <property type="entry name" value="ABC1_TM_sf"/>
</dbReference>
<dbReference type="SUPFAM" id="SSF90123">
    <property type="entry name" value="ABC transporter transmembrane region"/>
    <property type="match status" value="1"/>
</dbReference>
<protein>
    <submittedName>
        <fullName evidence="12">Putative multidrug resistance ABC transporter ATP-binding/permease protein YheI</fullName>
        <ecNumber evidence="12">3.6.3.-</ecNumber>
    </submittedName>
</protein>
<dbReference type="PANTHER" id="PTHR43394">
    <property type="entry name" value="ATP-DEPENDENT PERMEASE MDL1, MITOCHONDRIAL"/>
    <property type="match status" value="1"/>
</dbReference>
<dbReference type="PROSITE" id="PS50893">
    <property type="entry name" value="ABC_TRANSPORTER_2"/>
    <property type="match status" value="1"/>
</dbReference>
<evidence type="ECO:0000256" key="3">
    <source>
        <dbReference type="ARBA" id="ARBA00022475"/>
    </source>
</evidence>
<keyword evidence="7 9" id="KW-1133">Transmembrane helix</keyword>
<dbReference type="PANTHER" id="PTHR43394:SF1">
    <property type="entry name" value="ATP-BINDING CASSETTE SUB-FAMILY B MEMBER 10, MITOCHONDRIAL"/>
    <property type="match status" value="1"/>
</dbReference>
<dbReference type="AlphaFoldDB" id="A0A1S6IM52"/>
<dbReference type="EMBL" id="CP019728">
    <property type="protein sequence ID" value="AQS52606.1"/>
    <property type="molecule type" value="Genomic_DNA"/>
</dbReference>
<reference evidence="12 13" key="1">
    <citation type="journal article" date="2014" name="Int. J. Syst. Evol. Microbiol.">
        <title>Jeotgalibaca dankookensis gen. nov., sp. nov., a member of the family Carnobacteriaceae, isolated from seujeot (Korean traditional food).</title>
        <authorList>
            <person name="Lee D.G."/>
            <person name="Trujillo M.E."/>
            <person name="Kang H."/>
            <person name="Ahn T.Y."/>
        </authorList>
    </citation>
    <scope>NUCLEOTIDE SEQUENCE [LARGE SCALE GENOMIC DNA]</scope>
    <source>
        <strain evidence="12 13">EX-07</strain>
    </source>
</reference>
<evidence type="ECO:0000256" key="4">
    <source>
        <dbReference type="ARBA" id="ARBA00022692"/>
    </source>
</evidence>
<sequence length="587" mass="65701">MFDILKKLGWFFKLRWKTYTFGVFGLIAVALLSAVTPLILGNIIDEIVTGSLTYRSLIIQSGTILVFAIFMYGLRFGWRNAIFGNSTLLESIMRNRLFTHFTKMDSQFFHHYRTGDLMAHATNDLAALRFVAGGGILAMTDSVFIGGTTLFSMIFFVDWQLTLTTILPFPILIFAARYLGKAINKRYRGSLESFSQMNNHVQESVGGMKVIKTFGEEEPNYVDFTKDIQNVFDKNKGVYIVESAYTPIIEGITGLTYVLTLLFGTYFIKIDRITIGQLVAYFSYLSMMAWPLLAVGRVANTLERGDASYKRVANLLSQTSALMEVKNPIQAPVSGDIHFKIDSFTYPDSAEPVLTDAEFRLNAGSTLGIVGHTGSGKSTIFKLLMREYDPNNGFITYNGHNLKDYSLDAIAQGTGYVPQGSFLFSTSVRENIRFVNPDLTQDEVEYFAKLADVHEDIMQFPQGYGTEVGERGVSLSGGQKQRIAIARALATKAEFLILDDALSAVDAQTESRILTNLRDIRKNESTIIATHRISSIMHADEIIVLKKGRIVERGQHAELLAKDGWYSRMYKEQQLQQKMTEGGEDIG</sequence>
<feature type="domain" description="ABC transmembrane type-1" evidence="11">
    <location>
        <begin position="21"/>
        <end position="304"/>
    </location>
</feature>
<dbReference type="RefSeq" id="WP_062467977.1">
    <property type="nucleotide sequence ID" value="NZ_BBYN01000005.1"/>
</dbReference>
<dbReference type="SMART" id="SM00382">
    <property type="entry name" value="AAA"/>
    <property type="match status" value="1"/>
</dbReference>
<evidence type="ECO:0000259" key="10">
    <source>
        <dbReference type="PROSITE" id="PS50893"/>
    </source>
</evidence>
<keyword evidence="4 9" id="KW-0812">Transmembrane</keyword>
<feature type="transmembrane region" description="Helical" evidence="9">
    <location>
        <begin position="52"/>
        <end position="74"/>
    </location>
</feature>
<dbReference type="PROSITE" id="PS50929">
    <property type="entry name" value="ABC_TM1F"/>
    <property type="match status" value="1"/>
</dbReference>
<dbReference type="Proteomes" id="UP000188993">
    <property type="component" value="Chromosome"/>
</dbReference>
<dbReference type="PROSITE" id="PS00211">
    <property type="entry name" value="ABC_TRANSPORTER_1"/>
    <property type="match status" value="1"/>
</dbReference>
<dbReference type="CDD" id="cd18541">
    <property type="entry name" value="ABC_6TM_TmrB_like"/>
    <property type="match status" value="1"/>
</dbReference>
<proteinExistence type="predicted"/>